<feature type="region of interest" description="Disordered" evidence="1">
    <location>
        <begin position="1"/>
        <end position="23"/>
    </location>
</feature>
<keyword evidence="2" id="KW-0472">Membrane</keyword>
<keyword evidence="4" id="KW-1185">Reference proteome</keyword>
<dbReference type="Proteomes" id="UP000322667">
    <property type="component" value="Chromosome D05"/>
</dbReference>
<evidence type="ECO:0000256" key="2">
    <source>
        <dbReference type="SAM" id="Phobius"/>
    </source>
</evidence>
<evidence type="ECO:0000256" key="1">
    <source>
        <dbReference type="SAM" id="MobiDB-lite"/>
    </source>
</evidence>
<proteinExistence type="predicted"/>
<dbReference type="EMBL" id="CM017627">
    <property type="protein sequence ID" value="TYH73087.1"/>
    <property type="molecule type" value="Genomic_DNA"/>
</dbReference>
<sequence length="127" mass="13657">MEDDLVLGPPPNGGKVSKAFSAKHTMDSRPKRCRLVSGVAAQIPSLASLSCHLTNGEEPTSEGAGGGRQPKVSWKVNLIGSNTSKPNSFHLTLLEFAWNPLTFISSYSTMVFSLLNFTLLTIFLSFG</sequence>
<keyword evidence="2" id="KW-1133">Transmembrane helix</keyword>
<reference evidence="3 4" key="1">
    <citation type="submission" date="2019-07" db="EMBL/GenBank/DDBJ databases">
        <title>WGS assembly of Gossypium tomentosum.</title>
        <authorList>
            <person name="Chen Z.J."/>
            <person name="Sreedasyam A."/>
            <person name="Ando A."/>
            <person name="Song Q."/>
            <person name="De L."/>
            <person name="Hulse-Kemp A."/>
            <person name="Ding M."/>
            <person name="Ye W."/>
            <person name="Kirkbride R."/>
            <person name="Jenkins J."/>
            <person name="Plott C."/>
            <person name="Lovell J."/>
            <person name="Lin Y.-M."/>
            <person name="Vaughn R."/>
            <person name="Liu B."/>
            <person name="Li W."/>
            <person name="Simpson S."/>
            <person name="Scheffler B."/>
            <person name="Saski C."/>
            <person name="Grover C."/>
            <person name="Hu G."/>
            <person name="Conover J."/>
            <person name="Carlson J."/>
            <person name="Shu S."/>
            <person name="Boston L."/>
            <person name="Williams M."/>
            <person name="Peterson D."/>
            <person name="Mcgee K."/>
            <person name="Jones D."/>
            <person name="Wendel J."/>
            <person name="Stelly D."/>
            <person name="Grimwood J."/>
            <person name="Schmutz J."/>
        </authorList>
    </citation>
    <scope>NUCLEOTIDE SEQUENCE [LARGE SCALE GENOMIC DNA]</scope>
    <source>
        <strain evidence="3">7179.01</strain>
    </source>
</reference>
<evidence type="ECO:0000313" key="4">
    <source>
        <dbReference type="Proteomes" id="UP000322667"/>
    </source>
</evidence>
<name>A0A5D2L178_GOSTO</name>
<protein>
    <submittedName>
        <fullName evidence="3">Uncharacterized protein</fullName>
    </submittedName>
</protein>
<accession>A0A5D2L178</accession>
<organism evidence="3 4">
    <name type="scientific">Gossypium tomentosum</name>
    <name type="common">Hawaiian cotton</name>
    <name type="synonym">Gossypium sandvicense</name>
    <dbReference type="NCBI Taxonomy" id="34277"/>
    <lineage>
        <taxon>Eukaryota</taxon>
        <taxon>Viridiplantae</taxon>
        <taxon>Streptophyta</taxon>
        <taxon>Embryophyta</taxon>
        <taxon>Tracheophyta</taxon>
        <taxon>Spermatophyta</taxon>
        <taxon>Magnoliopsida</taxon>
        <taxon>eudicotyledons</taxon>
        <taxon>Gunneridae</taxon>
        <taxon>Pentapetalae</taxon>
        <taxon>rosids</taxon>
        <taxon>malvids</taxon>
        <taxon>Malvales</taxon>
        <taxon>Malvaceae</taxon>
        <taxon>Malvoideae</taxon>
        <taxon>Gossypium</taxon>
    </lineage>
</organism>
<feature type="transmembrane region" description="Helical" evidence="2">
    <location>
        <begin position="104"/>
        <end position="126"/>
    </location>
</feature>
<evidence type="ECO:0000313" key="3">
    <source>
        <dbReference type="EMBL" id="TYH73087.1"/>
    </source>
</evidence>
<gene>
    <name evidence="3" type="ORF">ES332_D05G303500v1</name>
</gene>
<dbReference type="AlphaFoldDB" id="A0A5D2L178"/>
<keyword evidence="2" id="KW-0812">Transmembrane</keyword>